<evidence type="ECO:0000313" key="3">
    <source>
        <dbReference type="EMBL" id="EFE74595.2"/>
    </source>
</evidence>
<feature type="transmembrane region" description="Helical" evidence="2">
    <location>
        <begin position="185"/>
        <end position="204"/>
    </location>
</feature>
<keyword evidence="2" id="KW-0472">Membrane</keyword>
<gene>
    <name evidence="3" type="ORF">SSGG_01961</name>
</gene>
<evidence type="ECO:0000256" key="2">
    <source>
        <dbReference type="SAM" id="Phobius"/>
    </source>
</evidence>
<keyword evidence="2" id="KW-0812">Transmembrane</keyword>
<accession>D6AD85</accession>
<dbReference type="Proteomes" id="UP000003986">
    <property type="component" value="Unassembled WGS sequence"/>
</dbReference>
<evidence type="ECO:0000256" key="1">
    <source>
        <dbReference type="SAM" id="MobiDB-lite"/>
    </source>
</evidence>
<dbReference type="AlphaFoldDB" id="D6AD85"/>
<keyword evidence="2" id="KW-1133">Transmembrane helix</keyword>
<feature type="transmembrane region" description="Helical" evidence="2">
    <location>
        <begin position="58"/>
        <end position="86"/>
    </location>
</feature>
<reference evidence="4" key="2">
    <citation type="submission" date="2008-12" db="EMBL/GenBank/DDBJ databases">
        <title>Annotation of Streptomyces roseosporus strain NRRL 15998.</title>
        <authorList>
            <consortium name="The Broad Institute Genome Sequencing Platform"/>
            <consortium name="Broad Institute Microbial Sequencing Center"/>
            <person name="Fischbach M."/>
            <person name="Ward D."/>
            <person name="Young S."/>
            <person name="Kodira C.D."/>
            <person name="Zeng Q."/>
            <person name="Koehrsen M."/>
            <person name="Godfrey P."/>
            <person name="Alvarado L."/>
            <person name="Berlin A.M."/>
            <person name="Borenstein D."/>
            <person name="Chen Z."/>
            <person name="Engels R."/>
            <person name="Freedman E."/>
            <person name="Gellesch M."/>
            <person name="Goldberg J."/>
            <person name="Griggs A."/>
            <person name="Gujja S."/>
            <person name="Heiman D.I."/>
            <person name="Hepburn T.A."/>
            <person name="Howarth C."/>
            <person name="Jen D."/>
            <person name="Larson L."/>
            <person name="Lewis B."/>
            <person name="Mehta T."/>
            <person name="Park D."/>
            <person name="Pearson M."/>
            <person name="Roberts A."/>
            <person name="Saif S."/>
            <person name="Shea T.D."/>
            <person name="Shenoy N."/>
            <person name="Sisk P."/>
            <person name="Stolte C."/>
            <person name="Sykes S.N."/>
            <person name="Walk T."/>
            <person name="White J."/>
            <person name="Yandava C."/>
            <person name="Straight P."/>
            <person name="Clardy J."/>
            <person name="Hung D."/>
            <person name="Kolter R."/>
            <person name="Mekalanos J."/>
            <person name="Walker S."/>
            <person name="Walsh C.T."/>
            <person name="Wieland B.L.C."/>
            <person name="Ilzarbe M."/>
            <person name="Galagan J."/>
            <person name="Nusbaum C."/>
            <person name="Birren B."/>
        </authorList>
    </citation>
    <scope>NUCLEOTIDE SEQUENCE [LARGE SCALE GENOMIC DNA]</scope>
    <source>
        <strain evidence="4">NRRL 15998</strain>
    </source>
</reference>
<organism evidence="3 4">
    <name type="scientific">Streptomyces filamentosus NRRL 15998</name>
    <dbReference type="NCBI Taxonomy" id="457431"/>
    <lineage>
        <taxon>Bacteria</taxon>
        <taxon>Bacillati</taxon>
        <taxon>Actinomycetota</taxon>
        <taxon>Actinomycetes</taxon>
        <taxon>Kitasatosporales</taxon>
        <taxon>Streptomycetaceae</taxon>
        <taxon>Streptomyces</taxon>
    </lineage>
</organism>
<dbReference type="InterPro" id="IPR013901">
    <property type="entry name" value="Anthrone_oxy"/>
</dbReference>
<dbReference type="EMBL" id="DS999644">
    <property type="protein sequence ID" value="EFE74595.2"/>
    <property type="molecule type" value="Genomic_DNA"/>
</dbReference>
<feature type="transmembrane region" description="Helical" evidence="2">
    <location>
        <begin position="106"/>
        <end position="126"/>
    </location>
</feature>
<dbReference type="Pfam" id="PF08592">
    <property type="entry name" value="Anthrone_oxy"/>
    <property type="match status" value="1"/>
</dbReference>
<reference evidence="4" key="1">
    <citation type="submission" date="2008-10" db="EMBL/GenBank/DDBJ databases">
        <authorList>
            <person name="Molnar K."/>
        </authorList>
    </citation>
    <scope>NUCLEOTIDE SEQUENCE [LARGE SCALE GENOMIC DNA]</scope>
    <source>
        <strain evidence="4">NRRL 15998</strain>
    </source>
</reference>
<name>D6AD85_STRFL</name>
<sequence>MGRTGGRPDPTLPAPGPARTGPSRTGPVPVRARRAPRPLENAPCEPSSRAMMSAMTSLLLVLATIVTGLYAGFMLTFLTGIMPGLADLTDEQFAAAMRRFNEKVPGPVFLVLFLGVVALPAAAFFTGLGEHDEVAGPAVLAALICSVAGHLITVAGNIPLNNALAASEGGDDSAARAAFESRWNMLHRVRTLLSLAAFVLLVVAL</sequence>
<evidence type="ECO:0000313" key="4">
    <source>
        <dbReference type="Proteomes" id="UP000003986"/>
    </source>
</evidence>
<feature type="region of interest" description="Disordered" evidence="1">
    <location>
        <begin position="1"/>
        <end position="47"/>
    </location>
</feature>
<proteinExistence type="predicted"/>
<protein>
    <submittedName>
        <fullName evidence="3">Predicted protein</fullName>
    </submittedName>
</protein>
<feature type="transmembrane region" description="Helical" evidence="2">
    <location>
        <begin position="138"/>
        <end position="158"/>
    </location>
</feature>